<dbReference type="AlphaFoldDB" id="A0A5J4UIG3"/>
<organism evidence="1 2">
    <name type="scientific">Streblomastix strix</name>
    <dbReference type="NCBI Taxonomy" id="222440"/>
    <lineage>
        <taxon>Eukaryota</taxon>
        <taxon>Metamonada</taxon>
        <taxon>Preaxostyla</taxon>
        <taxon>Oxymonadida</taxon>
        <taxon>Streblomastigidae</taxon>
        <taxon>Streblomastix</taxon>
    </lineage>
</organism>
<accession>A0A5J4UIG3</accession>
<name>A0A5J4UIG3_9EUKA</name>
<comment type="caution">
    <text evidence="1">The sequence shown here is derived from an EMBL/GenBank/DDBJ whole genome shotgun (WGS) entry which is preliminary data.</text>
</comment>
<dbReference type="EMBL" id="SNRW01015827">
    <property type="protein sequence ID" value="KAA6369993.1"/>
    <property type="molecule type" value="Genomic_DNA"/>
</dbReference>
<reference evidence="1 2" key="1">
    <citation type="submission" date="2019-03" db="EMBL/GenBank/DDBJ databases">
        <title>Single cell metagenomics reveals metabolic interactions within the superorganism composed of flagellate Streblomastix strix and complex community of Bacteroidetes bacteria on its surface.</title>
        <authorList>
            <person name="Treitli S.C."/>
            <person name="Kolisko M."/>
            <person name="Husnik F."/>
            <person name="Keeling P."/>
            <person name="Hampl V."/>
        </authorList>
    </citation>
    <scope>NUCLEOTIDE SEQUENCE [LARGE SCALE GENOMIC DNA]</scope>
    <source>
        <strain evidence="1">ST1C</strain>
    </source>
</reference>
<evidence type="ECO:0000313" key="2">
    <source>
        <dbReference type="Proteomes" id="UP000324800"/>
    </source>
</evidence>
<proteinExistence type="predicted"/>
<gene>
    <name evidence="1" type="ORF">EZS28_034481</name>
</gene>
<protein>
    <submittedName>
        <fullName evidence="1">Uncharacterized protein</fullName>
    </submittedName>
</protein>
<evidence type="ECO:0000313" key="1">
    <source>
        <dbReference type="EMBL" id="KAA6369993.1"/>
    </source>
</evidence>
<sequence length="116" mass="13643">MSDIIVDGILVRFKMLSIALSTAGGKGEEHDVEIFNVLNHFSDFLRELYEGRYYRQLFFQPLPLLARRTEEQMEEEGASEELEAQMDNKGYYGYIKVYTNKAKTATLNHFINRRRR</sequence>
<dbReference type="Proteomes" id="UP000324800">
    <property type="component" value="Unassembled WGS sequence"/>
</dbReference>